<dbReference type="InterPro" id="IPR001841">
    <property type="entry name" value="Znf_RING"/>
</dbReference>
<comment type="subcellular location">
    <subcellularLocation>
        <location evidence="1">Membrane</location>
    </subcellularLocation>
</comment>
<dbReference type="CDD" id="cd16448">
    <property type="entry name" value="RING-H2"/>
    <property type="match status" value="1"/>
</dbReference>
<organism evidence="12 13">
    <name type="scientific">Pholiota conissans</name>
    <dbReference type="NCBI Taxonomy" id="109636"/>
    <lineage>
        <taxon>Eukaryota</taxon>
        <taxon>Fungi</taxon>
        <taxon>Dikarya</taxon>
        <taxon>Basidiomycota</taxon>
        <taxon>Agaricomycotina</taxon>
        <taxon>Agaricomycetes</taxon>
        <taxon>Agaricomycetidae</taxon>
        <taxon>Agaricales</taxon>
        <taxon>Agaricineae</taxon>
        <taxon>Strophariaceae</taxon>
        <taxon>Pholiota</taxon>
    </lineage>
</organism>
<feature type="compositionally biased region" description="Polar residues" evidence="9">
    <location>
        <begin position="539"/>
        <end position="549"/>
    </location>
</feature>
<dbReference type="InterPro" id="IPR013083">
    <property type="entry name" value="Znf_RING/FYVE/PHD"/>
</dbReference>
<dbReference type="GO" id="GO:0016020">
    <property type="term" value="C:membrane"/>
    <property type="evidence" value="ECO:0007669"/>
    <property type="project" value="UniProtKB-SubCell"/>
</dbReference>
<proteinExistence type="predicted"/>
<feature type="region of interest" description="Disordered" evidence="9">
    <location>
        <begin position="450"/>
        <end position="476"/>
    </location>
</feature>
<evidence type="ECO:0000256" key="10">
    <source>
        <dbReference type="SAM" id="Phobius"/>
    </source>
</evidence>
<name>A0A9P5YPS2_9AGAR</name>
<feature type="domain" description="RING-type" evidence="11">
    <location>
        <begin position="578"/>
        <end position="602"/>
    </location>
</feature>
<dbReference type="PROSITE" id="PS50089">
    <property type="entry name" value="ZF_RING_2"/>
    <property type="match status" value="1"/>
</dbReference>
<evidence type="ECO:0000256" key="5">
    <source>
        <dbReference type="ARBA" id="ARBA00022833"/>
    </source>
</evidence>
<dbReference type="SMART" id="SM00184">
    <property type="entry name" value="RING"/>
    <property type="match status" value="1"/>
</dbReference>
<feature type="compositionally biased region" description="Polar residues" evidence="9">
    <location>
        <begin position="34"/>
        <end position="56"/>
    </location>
</feature>
<feature type="compositionally biased region" description="Low complexity" evidence="9">
    <location>
        <begin position="524"/>
        <end position="538"/>
    </location>
</feature>
<evidence type="ECO:0000256" key="4">
    <source>
        <dbReference type="ARBA" id="ARBA00022771"/>
    </source>
</evidence>
<evidence type="ECO:0000256" key="2">
    <source>
        <dbReference type="ARBA" id="ARBA00022692"/>
    </source>
</evidence>
<dbReference type="Proteomes" id="UP000807469">
    <property type="component" value="Unassembled WGS sequence"/>
</dbReference>
<evidence type="ECO:0000256" key="7">
    <source>
        <dbReference type="ARBA" id="ARBA00023136"/>
    </source>
</evidence>
<feature type="compositionally biased region" description="Polar residues" evidence="9">
    <location>
        <begin position="1"/>
        <end position="10"/>
    </location>
</feature>
<reference evidence="12" key="1">
    <citation type="submission" date="2020-11" db="EMBL/GenBank/DDBJ databases">
        <authorList>
            <consortium name="DOE Joint Genome Institute"/>
            <person name="Ahrendt S."/>
            <person name="Riley R."/>
            <person name="Andreopoulos W."/>
            <person name="Labutti K."/>
            <person name="Pangilinan J."/>
            <person name="Ruiz-Duenas F.J."/>
            <person name="Barrasa J.M."/>
            <person name="Sanchez-Garcia M."/>
            <person name="Camarero S."/>
            <person name="Miyauchi S."/>
            <person name="Serrano A."/>
            <person name="Linde D."/>
            <person name="Babiker R."/>
            <person name="Drula E."/>
            <person name="Ayuso-Fernandez I."/>
            <person name="Pacheco R."/>
            <person name="Padilla G."/>
            <person name="Ferreira P."/>
            <person name="Barriuso J."/>
            <person name="Kellner H."/>
            <person name="Castanera R."/>
            <person name="Alfaro M."/>
            <person name="Ramirez L."/>
            <person name="Pisabarro A.G."/>
            <person name="Kuo A."/>
            <person name="Tritt A."/>
            <person name="Lipzen A."/>
            <person name="He G."/>
            <person name="Yan M."/>
            <person name="Ng V."/>
            <person name="Cullen D."/>
            <person name="Martin F."/>
            <person name="Rosso M.-N."/>
            <person name="Henrissat B."/>
            <person name="Hibbett D."/>
            <person name="Martinez A.T."/>
            <person name="Grigoriev I.V."/>
        </authorList>
    </citation>
    <scope>NUCLEOTIDE SEQUENCE</scope>
    <source>
        <strain evidence="12">CIRM-BRFM 674</strain>
    </source>
</reference>
<dbReference type="SUPFAM" id="SSF57850">
    <property type="entry name" value="RING/U-box"/>
    <property type="match status" value="1"/>
</dbReference>
<dbReference type="OrthoDB" id="8062037at2759"/>
<keyword evidence="7 10" id="KW-0472">Membrane</keyword>
<feature type="region of interest" description="Disordered" evidence="9">
    <location>
        <begin position="521"/>
        <end position="558"/>
    </location>
</feature>
<dbReference type="GO" id="GO:0008270">
    <property type="term" value="F:zinc ion binding"/>
    <property type="evidence" value="ECO:0007669"/>
    <property type="project" value="UniProtKB-KW"/>
</dbReference>
<keyword evidence="5" id="KW-0862">Zinc</keyword>
<gene>
    <name evidence="12" type="ORF">BDN70DRAFT_938931</name>
</gene>
<dbReference type="AlphaFoldDB" id="A0A9P5YPS2"/>
<feature type="region of interest" description="Disordered" evidence="9">
    <location>
        <begin position="1"/>
        <end position="76"/>
    </location>
</feature>
<evidence type="ECO:0000256" key="1">
    <source>
        <dbReference type="ARBA" id="ARBA00004370"/>
    </source>
</evidence>
<dbReference type="EMBL" id="MU155683">
    <property type="protein sequence ID" value="KAF9471455.1"/>
    <property type="molecule type" value="Genomic_DNA"/>
</dbReference>
<feature type="transmembrane region" description="Helical" evidence="10">
    <location>
        <begin position="348"/>
        <end position="370"/>
    </location>
</feature>
<dbReference type="PANTHER" id="PTHR46539:SF1">
    <property type="entry name" value="E3 UBIQUITIN-PROTEIN LIGASE ATL42"/>
    <property type="match status" value="1"/>
</dbReference>
<evidence type="ECO:0000256" key="8">
    <source>
        <dbReference type="PROSITE-ProRule" id="PRU00175"/>
    </source>
</evidence>
<keyword evidence="4 8" id="KW-0863">Zinc-finger</keyword>
<feature type="transmembrane region" description="Helical" evidence="10">
    <location>
        <begin position="326"/>
        <end position="342"/>
    </location>
</feature>
<dbReference type="Gene3D" id="3.30.40.10">
    <property type="entry name" value="Zinc/RING finger domain, C3HC4 (zinc finger)"/>
    <property type="match status" value="1"/>
</dbReference>
<accession>A0A9P5YPS2</accession>
<feature type="transmembrane region" description="Helical" evidence="10">
    <location>
        <begin position="166"/>
        <end position="183"/>
    </location>
</feature>
<sequence length="618" mass="67946">MAPSSSNLQDGSIRKIRSTGDIPRVPDRAHLPSIQISDASAPNSTHDATLSSNNADSEAGAIRSESSRRSLPSSANLNELSSARLRSSVAMSLPPVAQQQPSTPAAGAVSTLQVPLPAPNVLQRPINAANTQRNMPLFRRMLLFCAIGRNASPTRRAKRALVLNTFGYWVQFITIITLLVLCGTHYKSPTSPLLSEWKACDRPLGAWASIWLGRLILVQIIGFLEFQRTLVSLAHPNSDLEGNGADGRPVPHAASQNHADANAPHRPVHINDSSNTIIASQNPPLPHSTLYSRLTMLSSLITLSWFLTAHILEYSSINTCRHSSPHLWWLVFGILCFLYIMILEVVLLGVIVLIIAPILFILWNIFLVCLGRHPMQNPNMIKPEIKGIPKSVVERIPLVIYIPPPPHDEQEKVSDTSMPHIYPPKSLSLPKPQQKRFKLLRSFSSLKSTKADEAVDEKETRELSNDDDQGPIAWEDNWEKTDYPFVALEGNRAACAICLLDFEEPKRKHINSDCEALVTQTAEPSTTNTNLPSSSNSPAGSPTATTTHGATIAEEQREPKLKLEDAGEGPQPLRLLACGHVFHKTCLDPWLIDVSGRCPICQRKVEVPPAPKKSRRGS</sequence>
<keyword evidence="6 10" id="KW-1133">Transmembrane helix</keyword>
<evidence type="ECO:0000256" key="9">
    <source>
        <dbReference type="SAM" id="MobiDB-lite"/>
    </source>
</evidence>
<evidence type="ECO:0000313" key="12">
    <source>
        <dbReference type="EMBL" id="KAF9471455.1"/>
    </source>
</evidence>
<evidence type="ECO:0000256" key="6">
    <source>
        <dbReference type="ARBA" id="ARBA00022989"/>
    </source>
</evidence>
<evidence type="ECO:0000259" key="11">
    <source>
        <dbReference type="PROSITE" id="PS50089"/>
    </source>
</evidence>
<keyword evidence="13" id="KW-1185">Reference proteome</keyword>
<dbReference type="PANTHER" id="PTHR46539">
    <property type="entry name" value="E3 UBIQUITIN-PROTEIN LIGASE ATL42"/>
    <property type="match status" value="1"/>
</dbReference>
<keyword evidence="2 10" id="KW-0812">Transmembrane</keyword>
<comment type="caution">
    <text evidence="12">The sequence shown here is derived from an EMBL/GenBank/DDBJ whole genome shotgun (WGS) entry which is preliminary data.</text>
</comment>
<protein>
    <recommendedName>
        <fullName evidence="11">RING-type domain-containing protein</fullName>
    </recommendedName>
</protein>
<keyword evidence="3" id="KW-0479">Metal-binding</keyword>
<evidence type="ECO:0000313" key="13">
    <source>
        <dbReference type="Proteomes" id="UP000807469"/>
    </source>
</evidence>
<evidence type="ECO:0000256" key="3">
    <source>
        <dbReference type="ARBA" id="ARBA00022723"/>
    </source>
</evidence>
<feature type="transmembrane region" description="Helical" evidence="10">
    <location>
        <begin position="294"/>
        <end position="314"/>
    </location>
</feature>
<feature type="compositionally biased region" description="Basic and acidic residues" evidence="9">
    <location>
        <begin position="450"/>
        <end position="464"/>
    </location>
</feature>
<dbReference type="Pfam" id="PF13639">
    <property type="entry name" value="zf-RING_2"/>
    <property type="match status" value="1"/>
</dbReference>
<feature type="transmembrane region" description="Helical" evidence="10">
    <location>
        <begin position="204"/>
        <end position="224"/>
    </location>
</feature>